<dbReference type="PANTHER" id="PTHR21576">
    <property type="entry name" value="UNCHARACTERIZED NODULIN-LIKE PROTEIN"/>
    <property type="match status" value="1"/>
</dbReference>
<reference evidence="8 9" key="1">
    <citation type="journal article" date="2013" name="PLoS ONE">
        <title>Predicting the Proteins of Angomonas deanei, Strigomonas culicis and Their Respective Endosymbionts Reveals New Aspects of the Trypanosomatidae Family.</title>
        <authorList>
            <person name="Motta M.C."/>
            <person name="Martins A.C."/>
            <person name="de Souza S.S."/>
            <person name="Catta-Preta C.M."/>
            <person name="Silva R."/>
            <person name="Klein C.C."/>
            <person name="de Almeida L.G."/>
            <person name="de Lima Cunha O."/>
            <person name="Ciapina L.P."/>
            <person name="Brocchi M."/>
            <person name="Colabardini A.C."/>
            <person name="de Araujo Lima B."/>
            <person name="Machado C.R."/>
            <person name="de Almeida Soares C.M."/>
            <person name="Probst C.M."/>
            <person name="de Menezes C.B."/>
            <person name="Thompson C.E."/>
            <person name="Bartholomeu D.C."/>
            <person name="Gradia D.F."/>
            <person name="Pavoni D.P."/>
            <person name="Grisard E.C."/>
            <person name="Fantinatti-Garboggini F."/>
            <person name="Marchini F.K."/>
            <person name="Rodrigues-Luiz G.F."/>
            <person name="Wagner G."/>
            <person name="Goldman G.H."/>
            <person name="Fietto J.L."/>
            <person name="Elias M.C."/>
            <person name="Goldman M.H."/>
            <person name="Sagot M.F."/>
            <person name="Pereira M."/>
            <person name="Stoco P.H."/>
            <person name="de Mendonca-Neto R.P."/>
            <person name="Teixeira S.M."/>
            <person name="Maciel T.E."/>
            <person name="de Oliveira Mendes T.A."/>
            <person name="Urmenyi T.P."/>
            <person name="de Souza W."/>
            <person name="Schenkman S."/>
            <person name="de Vasconcelos A.T."/>
        </authorList>
    </citation>
    <scope>NUCLEOTIDE SEQUENCE [LARGE SCALE GENOMIC DNA]</scope>
</reference>
<dbReference type="PANTHER" id="PTHR21576:SF157">
    <property type="entry name" value="NODULIN-LIKE DOMAIN-CONTAINING PROTEIN"/>
    <property type="match status" value="1"/>
</dbReference>
<feature type="transmembrane region" description="Helical" evidence="5">
    <location>
        <begin position="447"/>
        <end position="468"/>
    </location>
</feature>
<gene>
    <name evidence="8" type="ORF">STCU_00928</name>
    <name evidence="7" type="ORF">STCU_06476</name>
</gene>
<protein>
    <recommendedName>
        <fullName evidence="6">Nodulin-like domain-containing protein</fullName>
    </recommendedName>
</protein>
<keyword evidence="9" id="KW-1185">Reference proteome</keyword>
<dbReference type="GO" id="GO:0016020">
    <property type="term" value="C:membrane"/>
    <property type="evidence" value="ECO:0007669"/>
    <property type="project" value="UniProtKB-SubCell"/>
</dbReference>
<dbReference type="SUPFAM" id="SSF103473">
    <property type="entry name" value="MFS general substrate transporter"/>
    <property type="match status" value="2"/>
</dbReference>
<keyword evidence="4 5" id="KW-0472">Membrane</keyword>
<dbReference type="EMBL" id="ATMH01000928">
    <property type="protein sequence ID" value="EPY35755.1"/>
    <property type="molecule type" value="Genomic_DNA"/>
</dbReference>
<feature type="transmembrane region" description="Helical" evidence="5">
    <location>
        <begin position="267"/>
        <end position="289"/>
    </location>
</feature>
<dbReference type="Gene3D" id="1.20.1250.20">
    <property type="entry name" value="MFS general substrate transporter like domains"/>
    <property type="match status" value="1"/>
</dbReference>
<evidence type="ECO:0000313" key="7">
    <source>
        <dbReference type="EMBL" id="EPY25789.1"/>
    </source>
</evidence>
<feature type="transmembrane region" description="Helical" evidence="5">
    <location>
        <begin position="148"/>
        <end position="167"/>
    </location>
</feature>
<evidence type="ECO:0000259" key="6">
    <source>
        <dbReference type="Pfam" id="PF06813"/>
    </source>
</evidence>
<feature type="transmembrane region" description="Helical" evidence="5">
    <location>
        <begin position="179"/>
        <end position="197"/>
    </location>
</feature>
<proteinExistence type="predicted"/>
<feature type="transmembrane region" description="Helical" evidence="5">
    <location>
        <begin position="547"/>
        <end position="568"/>
    </location>
</feature>
<comment type="caution">
    <text evidence="8">The sequence shown here is derived from an EMBL/GenBank/DDBJ whole genome shotgun (WGS) entry which is preliminary data.</text>
</comment>
<keyword evidence="2 5" id="KW-0812">Transmembrane</keyword>
<feature type="transmembrane region" description="Helical" evidence="5">
    <location>
        <begin position="117"/>
        <end position="141"/>
    </location>
</feature>
<evidence type="ECO:0000256" key="5">
    <source>
        <dbReference type="SAM" id="Phobius"/>
    </source>
</evidence>
<evidence type="ECO:0000313" key="8">
    <source>
        <dbReference type="EMBL" id="EPY35755.1"/>
    </source>
</evidence>
<dbReference type="Pfam" id="PF06813">
    <property type="entry name" value="Nodulin-like"/>
    <property type="match status" value="1"/>
</dbReference>
<reference evidence="8" key="2">
    <citation type="submission" date="2013-03" db="EMBL/GenBank/DDBJ databases">
        <authorList>
            <person name="Motta M.C.M."/>
            <person name="Martins A.C.A."/>
            <person name="Preta C.M.C.C."/>
            <person name="Silva R."/>
            <person name="de Souza S.S."/>
            <person name="Klein C.C."/>
            <person name="de Almeida L.G.P."/>
            <person name="Cunha O.L."/>
            <person name="Colabardini A.C."/>
            <person name="Lima B.A."/>
            <person name="Machado C.R."/>
            <person name="Soares C.M.A."/>
            <person name="de Menezes C.B.A."/>
            <person name="Bartolomeu D.C."/>
            <person name="Grisard E.C."/>
            <person name="Fantinatti-Garboggini F."/>
            <person name="Rodrigues-Luiz G.F."/>
            <person name="Wagner G."/>
            <person name="Goldman G.H."/>
            <person name="Fietto J.L.R."/>
            <person name="Ciapina L.P."/>
            <person name="Brocchi M."/>
            <person name="Elias M.C."/>
            <person name="Goldman M.H.S."/>
            <person name="Sagot M.-F."/>
            <person name="Pereira M."/>
            <person name="Stoco P.H."/>
            <person name="Teixeira S.M.R."/>
            <person name="de Mendonca-Neto R.P."/>
            <person name="Maciel T.E.F."/>
            <person name="Mendes T.A.O."/>
            <person name="Urmenyi T.P."/>
            <person name="Teixeira M.M.G."/>
            <person name="de Camargo E.F.P."/>
            <person name="de Sousa W."/>
            <person name="Schenkman S."/>
            <person name="de Vasconcelos A.T.R."/>
        </authorList>
    </citation>
    <scope>NUCLEOTIDE SEQUENCE</scope>
</reference>
<organism evidence="8 9">
    <name type="scientific">Strigomonas culicis</name>
    <dbReference type="NCBI Taxonomy" id="28005"/>
    <lineage>
        <taxon>Eukaryota</taxon>
        <taxon>Discoba</taxon>
        <taxon>Euglenozoa</taxon>
        <taxon>Kinetoplastea</taxon>
        <taxon>Metakinetoplastina</taxon>
        <taxon>Trypanosomatida</taxon>
        <taxon>Trypanosomatidae</taxon>
        <taxon>Strigomonadinae</taxon>
        <taxon>Strigomonas</taxon>
    </lineage>
</organism>
<dbReference type="OrthoDB" id="251148at2759"/>
<dbReference type="EMBL" id="ATMH01006476">
    <property type="protein sequence ID" value="EPY25789.1"/>
    <property type="molecule type" value="Genomic_DNA"/>
</dbReference>
<sequence>MQVLSRAPHKKVNEKHRFALLYLGLMGMLCGAFGSYTFNLVSGAFQTKYGLNQRDLTTITTTGTVIGYVMLPYSFVYDYFGPLPIAVLSAFVFPLGALLTALSFQGVIVGTTVKLCVFYSFMNVGTSYYDLSSCVTILGYFPGDRGAVIALLKTFIGLGSAIIGSLYQGFFKGEPGPFFYFLMAIAFTVGVLSSIFMRHPAYELTGYEESHLPEEEKARRVDEKGPYLKQRPPMWRFYYGFGVIIFLIAFLPTASALVNYLDLNEKYRFGFAFVSTVSLASFAVIAIPFPKRGNAEREGAAAVTASEPLNESEHAAYAEEAAPGKSKEAVVAEVFLSPEDTGRLSQQVPDTEIDYIAPQYQTSFLRNLLTVELWALWWTIFCISGTMDVITNNASYIFASLAGRETSDDTRNLLTVLNGVGSGTGRLFMALLEYQTQRRAPEKRIPLTVALFIPTTLVIITLVLLLSLPRDALPLPYVVAAFGNGFLAASMILVTQTIYAKDHAKHYHFCFFATAMASIALNRYMYGEWYTVHNTGQEDYCTHRVCVQTPLLVLLGLCVSAFGSNMIVHVTYRRFCNKILEERERILQQHRHQEISDEAPREADHYNLQPVAAFEDAVDVAPPSFQKERNVDSDYRV</sequence>
<comment type="subcellular location">
    <subcellularLocation>
        <location evidence="1">Membrane</location>
        <topology evidence="1">Multi-pass membrane protein</topology>
    </subcellularLocation>
</comment>
<dbReference type="InterPro" id="IPR010658">
    <property type="entry name" value="Nodulin-like"/>
</dbReference>
<feature type="transmembrane region" description="Helical" evidence="5">
    <location>
        <begin position="474"/>
        <end position="495"/>
    </location>
</feature>
<feature type="transmembrane region" description="Helical" evidence="5">
    <location>
        <begin position="20"/>
        <end position="38"/>
    </location>
</feature>
<evidence type="ECO:0000256" key="4">
    <source>
        <dbReference type="ARBA" id="ARBA00023136"/>
    </source>
</evidence>
<evidence type="ECO:0000256" key="3">
    <source>
        <dbReference type="ARBA" id="ARBA00022989"/>
    </source>
</evidence>
<dbReference type="AlphaFoldDB" id="S9WIM6"/>
<feature type="domain" description="Nodulin-like" evidence="6">
    <location>
        <begin position="35"/>
        <end position="198"/>
    </location>
</feature>
<accession>S9WIM6</accession>
<feature type="transmembrane region" description="Helical" evidence="5">
    <location>
        <begin position="507"/>
        <end position="527"/>
    </location>
</feature>
<dbReference type="Proteomes" id="UP000015354">
    <property type="component" value="Unassembled WGS sequence"/>
</dbReference>
<dbReference type="InterPro" id="IPR036259">
    <property type="entry name" value="MFS_trans_sf"/>
</dbReference>
<evidence type="ECO:0000256" key="1">
    <source>
        <dbReference type="ARBA" id="ARBA00004141"/>
    </source>
</evidence>
<feature type="transmembrane region" description="Helical" evidence="5">
    <location>
        <begin position="58"/>
        <end position="76"/>
    </location>
</feature>
<name>S9WIM6_9TRYP</name>
<keyword evidence="3 5" id="KW-1133">Transmembrane helix</keyword>
<evidence type="ECO:0000313" key="9">
    <source>
        <dbReference type="Proteomes" id="UP000015354"/>
    </source>
</evidence>
<feature type="transmembrane region" description="Helical" evidence="5">
    <location>
        <begin position="83"/>
        <end position="105"/>
    </location>
</feature>
<feature type="transmembrane region" description="Helical" evidence="5">
    <location>
        <begin position="237"/>
        <end position="261"/>
    </location>
</feature>
<evidence type="ECO:0000256" key="2">
    <source>
        <dbReference type="ARBA" id="ARBA00022692"/>
    </source>
</evidence>